<keyword evidence="1" id="KW-0812">Transmembrane</keyword>
<feature type="transmembrane region" description="Helical" evidence="1">
    <location>
        <begin position="6"/>
        <end position="26"/>
    </location>
</feature>
<keyword evidence="1" id="KW-0472">Membrane</keyword>
<name>A0A9E7K1J4_9LILI</name>
<dbReference type="EMBL" id="CP097507">
    <property type="protein sequence ID" value="URE00065.1"/>
    <property type="molecule type" value="Genomic_DNA"/>
</dbReference>
<evidence type="ECO:0000256" key="1">
    <source>
        <dbReference type="SAM" id="Phobius"/>
    </source>
</evidence>
<reference evidence="2" key="1">
    <citation type="submission" date="2022-05" db="EMBL/GenBank/DDBJ databases">
        <title>The Musa troglodytarum L. genome provides insights into the mechanism of non-climacteric behaviour and enrichment of carotenoids.</title>
        <authorList>
            <person name="Wang J."/>
        </authorList>
    </citation>
    <scope>NUCLEOTIDE SEQUENCE</scope>
    <source>
        <tissue evidence="2">Leaf</tissue>
    </source>
</reference>
<protein>
    <submittedName>
        <fullName evidence="2">Uncharacterized protein</fullName>
    </submittedName>
</protein>
<accession>A0A9E7K1J4</accession>
<proteinExistence type="predicted"/>
<sequence>MPIKFWIENILIIEFFIFVLETIVILRTKPIYMPVPKLIKILRLIKKKFLIGRE</sequence>
<evidence type="ECO:0000313" key="2">
    <source>
        <dbReference type="EMBL" id="URE00065.1"/>
    </source>
</evidence>
<gene>
    <name evidence="2" type="ORF">MUK42_30973</name>
</gene>
<evidence type="ECO:0000313" key="3">
    <source>
        <dbReference type="Proteomes" id="UP001055439"/>
    </source>
</evidence>
<dbReference type="AlphaFoldDB" id="A0A9E7K1J4"/>
<organism evidence="2 3">
    <name type="scientific">Musa troglodytarum</name>
    <name type="common">fe'i banana</name>
    <dbReference type="NCBI Taxonomy" id="320322"/>
    <lineage>
        <taxon>Eukaryota</taxon>
        <taxon>Viridiplantae</taxon>
        <taxon>Streptophyta</taxon>
        <taxon>Embryophyta</taxon>
        <taxon>Tracheophyta</taxon>
        <taxon>Spermatophyta</taxon>
        <taxon>Magnoliopsida</taxon>
        <taxon>Liliopsida</taxon>
        <taxon>Zingiberales</taxon>
        <taxon>Musaceae</taxon>
        <taxon>Musa</taxon>
    </lineage>
</organism>
<dbReference type="Proteomes" id="UP001055439">
    <property type="component" value="Chromosome 5"/>
</dbReference>
<keyword evidence="3" id="KW-1185">Reference proteome</keyword>
<keyword evidence="1" id="KW-1133">Transmembrane helix</keyword>